<keyword evidence="3" id="KW-1185">Reference proteome</keyword>
<evidence type="ECO:0008006" key="4">
    <source>
        <dbReference type="Google" id="ProtNLM"/>
    </source>
</evidence>
<reference evidence="2" key="1">
    <citation type="submission" date="2023-03" db="EMBL/GenBank/DDBJ databases">
        <title>Massive genome expansion in bonnet fungi (Mycena s.s.) driven by repeated elements and novel gene families across ecological guilds.</title>
        <authorList>
            <consortium name="Lawrence Berkeley National Laboratory"/>
            <person name="Harder C.B."/>
            <person name="Miyauchi S."/>
            <person name="Viragh M."/>
            <person name="Kuo A."/>
            <person name="Thoen E."/>
            <person name="Andreopoulos B."/>
            <person name="Lu D."/>
            <person name="Skrede I."/>
            <person name="Drula E."/>
            <person name="Henrissat B."/>
            <person name="Morin E."/>
            <person name="Kohler A."/>
            <person name="Barry K."/>
            <person name="LaButti K."/>
            <person name="Morin E."/>
            <person name="Salamov A."/>
            <person name="Lipzen A."/>
            <person name="Mereny Z."/>
            <person name="Hegedus B."/>
            <person name="Baldrian P."/>
            <person name="Stursova M."/>
            <person name="Weitz H."/>
            <person name="Taylor A."/>
            <person name="Grigoriev I.V."/>
            <person name="Nagy L.G."/>
            <person name="Martin F."/>
            <person name="Kauserud H."/>
        </authorList>
    </citation>
    <scope>NUCLEOTIDE SEQUENCE</scope>
    <source>
        <strain evidence="2">9284</strain>
    </source>
</reference>
<evidence type="ECO:0000313" key="2">
    <source>
        <dbReference type="EMBL" id="KAJ7604251.1"/>
    </source>
</evidence>
<dbReference type="Proteomes" id="UP001221142">
    <property type="component" value="Unassembled WGS sequence"/>
</dbReference>
<comment type="caution">
    <text evidence="2">The sequence shown here is derived from an EMBL/GenBank/DDBJ whole genome shotgun (WGS) entry which is preliminary data.</text>
</comment>
<sequence>MVSFSRLLVTASIIGASLASIRSAKRASDQIVDDIAGILVYVSQLKDGIANLPSSGQVGVRSMSATAVNLTVALHQAAINVQAGSPLTMQDVFGAYIRIPPLLALVSDTADQFVSKSTDVALHANIADYRAAALSAIPAIAQSGGSQVFANAQASIGRGVTAFCVDGQTVEA</sequence>
<gene>
    <name evidence="2" type="ORF">FB45DRAFT_957583</name>
</gene>
<organism evidence="2 3">
    <name type="scientific">Roridomyces roridus</name>
    <dbReference type="NCBI Taxonomy" id="1738132"/>
    <lineage>
        <taxon>Eukaryota</taxon>
        <taxon>Fungi</taxon>
        <taxon>Dikarya</taxon>
        <taxon>Basidiomycota</taxon>
        <taxon>Agaricomycotina</taxon>
        <taxon>Agaricomycetes</taxon>
        <taxon>Agaricomycetidae</taxon>
        <taxon>Agaricales</taxon>
        <taxon>Marasmiineae</taxon>
        <taxon>Mycenaceae</taxon>
        <taxon>Roridomyces</taxon>
    </lineage>
</organism>
<evidence type="ECO:0000256" key="1">
    <source>
        <dbReference type="SAM" id="SignalP"/>
    </source>
</evidence>
<feature type="signal peptide" evidence="1">
    <location>
        <begin position="1"/>
        <end position="19"/>
    </location>
</feature>
<accession>A0AAD7F854</accession>
<evidence type="ECO:0000313" key="3">
    <source>
        <dbReference type="Proteomes" id="UP001221142"/>
    </source>
</evidence>
<dbReference type="EMBL" id="JARKIF010000111">
    <property type="protein sequence ID" value="KAJ7604251.1"/>
    <property type="molecule type" value="Genomic_DNA"/>
</dbReference>
<feature type="chain" id="PRO_5042166838" description="Cell wall galactomannoprotein" evidence="1">
    <location>
        <begin position="20"/>
        <end position="172"/>
    </location>
</feature>
<dbReference type="AlphaFoldDB" id="A0AAD7F854"/>
<keyword evidence="1" id="KW-0732">Signal</keyword>
<proteinExistence type="predicted"/>
<name>A0AAD7F854_9AGAR</name>
<protein>
    <recommendedName>
        <fullName evidence="4">Cell wall galactomannoprotein</fullName>
    </recommendedName>
</protein>